<dbReference type="SUPFAM" id="SSF46934">
    <property type="entry name" value="UBA-like"/>
    <property type="match status" value="1"/>
</dbReference>
<dbReference type="PROSITE" id="PS51140">
    <property type="entry name" value="CUE"/>
    <property type="match status" value="1"/>
</dbReference>
<feature type="compositionally biased region" description="Polar residues" evidence="1">
    <location>
        <begin position="46"/>
        <end position="63"/>
    </location>
</feature>
<feature type="compositionally biased region" description="Low complexity" evidence="1">
    <location>
        <begin position="64"/>
        <end position="78"/>
    </location>
</feature>
<gene>
    <name evidence="3" type="ORF">NP233_g8303</name>
</gene>
<feature type="region of interest" description="Disordered" evidence="1">
    <location>
        <begin position="259"/>
        <end position="457"/>
    </location>
</feature>
<feature type="compositionally biased region" description="Low complexity" evidence="1">
    <location>
        <begin position="383"/>
        <end position="396"/>
    </location>
</feature>
<accession>A0AAD5YP70</accession>
<reference evidence="3" key="1">
    <citation type="submission" date="2022-07" db="EMBL/GenBank/DDBJ databases">
        <title>Genome Sequence of Leucocoprinus birnbaumii.</title>
        <authorList>
            <person name="Buettner E."/>
        </authorList>
    </citation>
    <scope>NUCLEOTIDE SEQUENCE</scope>
    <source>
        <strain evidence="3">VT141</strain>
    </source>
</reference>
<feature type="compositionally biased region" description="Low complexity" evidence="1">
    <location>
        <begin position="185"/>
        <end position="194"/>
    </location>
</feature>
<dbReference type="PANTHER" id="PTHR16461">
    <property type="entry name" value="TOLL-INTERACTING PROTEIN"/>
    <property type="match status" value="1"/>
</dbReference>
<dbReference type="Gene3D" id="1.10.8.10">
    <property type="entry name" value="DNA helicase RuvA subunit, C-terminal domain"/>
    <property type="match status" value="1"/>
</dbReference>
<dbReference type="Proteomes" id="UP001213000">
    <property type="component" value="Unassembled WGS sequence"/>
</dbReference>
<dbReference type="EMBL" id="JANIEX010000663">
    <property type="protein sequence ID" value="KAJ3564425.1"/>
    <property type="molecule type" value="Genomic_DNA"/>
</dbReference>
<dbReference type="InterPro" id="IPR003892">
    <property type="entry name" value="CUE"/>
</dbReference>
<evidence type="ECO:0000313" key="3">
    <source>
        <dbReference type="EMBL" id="KAJ3564425.1"/>
    </source>
</evidence>
<keyword evidence="4" id="KW-1185">Reference proteome</keyword>
<protein>
    <recommendedName>
        <fullName evidence="2">CUE domain-containing protein</fullName>
    </recommendedName>
</protein>
<feature type="compositionally biased region" description="Polar residues" evidence="1">
    <location>
        <begin position="268"/>
        <end position="300"/>
    </location>
</feature>
<dbReference type="AlphaFoldDB" id="A0AAD5YP70"/>
<dbReference type="GO" id="GO:0031624">
    <property type="term" value="F:ubiquitin conjugating enzyme binding"/>
    <property type="evidence" value="ECO:0007669"/>
    <property type="project" value="TreeGrafter"/>
</dbReference>
<feature type="region of interest" description="Disordered" evidence="1">
    <location>
        <begin position="185"/>
        <end position="226"/>
    </location>
</feature>
<dbReference type="SMART" id="SM00546">
    <property type="entry name" value="CUE"/>
    <property type="match status" value="1"/>
</dbReference>
<organism evidence="3 4">
    <name type="scientific">Leucocoprinus birnbaumii</name>
    <dbReference type="NCBI Taxonomy" id="56174"/>
    <lineage>
        <taxon>Eukaryota</taxon>
        <taxon>Fungi</taxon>
        <taxon>Dikarya</taxon>
        <taxon>Basidiomycota</taxon>
        <taxon>Agaricomycotina</taxon>
        <taxon>Agaricomycetes</taxon>
        <taxon>Agaricomycetidae</taxon>
        <taxon>Agaricales</taxon>
        <taxon>Agaricineae</taxon>
        <taxon>Agaricaceae</taxon>
        <taxon>Leucocoprinus</taxon>
    </lineage>
</organism>
<dbReference type="CDD" id="cd14279">
    <property type="entry name" value="CUE"/>
    <property type="match status" value="1"/>
</dbReference>
<name>A0AAD5YP70_9AGAR</name>
<dbReference type="PANTHER" id="PTHR16461:SF5">
    <property type="entry name" value="TOLL-INTERACTING PROTEIN"/>
    <property type="match status" value="1"/>
</dbReference>
<evidence type="ECO:0000259" key="2">
    <source>
        <dbReference type="PROSITE" id="PS51140"/>
    </source>
</evidence>
<feature type="domain" description="CUE" evidence="2">
    <location>
        <begin position="83"/>
        <end position="126"/>
    </location>
</feature>
<evidence type="ECO:0000313" key="4">
    <source>
        <dbReference type="Proteomes" id="UP001213000"/>
    </source>
</evidence>
<dbReference type="Pfam" id="PF02845">
    <property type="entry name" value="CUE"/>
    <property type="match status" value="1"/>
</dbReference>
<sequence>MTDKTQPEAAEPQLEGYQVDEPEIATNAAPEDKARTTSMSPPPEVPTTTKPSALAGQSTANSDSASPAPEARPAEAVPTQNEPADPQVASLKAIFPDYDDAVLQSVLESVNGNQDQAIDLLLGMSDPNFKSEAPPPAPAPQMVRRSAILAVRYSDGVYYYATTDQTQEELDEQLARRLMLEEQQQMQQWRQQNRPQRRSSRMQAQQQAQQQTQQPTSPSAGGKDTMTELSEQFSKYAEMGKKNFGSFVSKVKAKIQEFDKPGEGDASGSGSQPPWATSGGTSYYDSNTTSQPPPRTNYQQYHGPHAAGGLTNPLVPTNTAISQPAAFYDPNPSPPPMSPLSQSISPPVAENRLAQSCISAEGYEVEPIPSSGSDRPASGSAVSSQPAQPTAGAATASVPQRGPSPANPIDGGKLGLLPKRPISLIRDPPQAQPSAHRQNSDDDALEYAENPFDEDRK</sequence>
<feature type="region of interest" description="Disordered" evidence="1">
    <location>
        <begin position="1"/>
        <end position="87"/>
    </location>
</feature>
<proteinExistence type="predicted"/>
<dbReference type="InterPro" id="IPR009060">
    <property type="entry name" value="UBA-like_sf"/>
</dbReference>
<dbReference type="GO" id="GO:0006511">
    <property type="term" value="P:ubiquitin-dependent protein catabolic process"/>
    <property type="evidence" value="ECO:0007669"/>
    <property type="project" value="TreeGrafter"/>
</dbReference>
<feature type="compositionally biased region" description="Low complexity" evidence="1">
    <location>
        <begin position="201"/>
        <end position="220"/>
    </location>
</feature>
<dbReference type="GO" id="GO:0005737">
    <property type="term" value="C:cytoplasm"/>
    <property type="evidence" value="ECO:0007669"/>
    <property type="project" value="TreeGrafter"/>
</dbReference>
<dbReference type="GO" id="GO:0043130">
    <property type="term" value="F:ubiquitin binding"/>
    <property type="evidence" value="ECO:0007669"/>
    <property type="project" value="InterPro"/>
</dbReference>
<evidence type="ECO:0000256" key="1">
    <source>
        <dbReference type="SAM" id="MobiDB-lite"/>
    </source>
</evidence>
<comment type="caution">
    <text evidence="3">The sequence shown here is derived from an EMBL/GenBank/DDBJ whole genome shotgun (WGS) entry which is preliminary data.</text>
</comment>